<comment type="caution">
    <text evidence="16">The sequence shown here is derived from an EMBL/GenBank/DDBJ whole genome shotgun (WGS) entry which is preliminary data.</text>
</comment>
<evidence type="ECO:0000256" key="3">
    <source>
        <dbReference type="ARBA" id="ARBA00004782"/>
    </source>
</evidence>
<feature type="binding site" evidence="12">
    <location>
        <position position="251"/>
    </location>
    <ligand>
        <name>substrate</name>
    </ligand>
</feature>
<evidence type="ECO:0000256" key="12">
    <source>
        <dbReference type="PIRSR" id="PIRSR605959-2"/>
    </source>
</evidence>
<dbReference type="GO" id="GO:0006572">
    <property type="term" value="P:L-tyrosine catabolic process"/>
    <property type="evidence" value="ECO:0007669"/>
    <property type="project" value="UniProtKB-KW"/>
</dbReference>
<evidence type="ECO:0000313" key="16">
    <source>
        <dbReference type="EMBL" id="RUT04506.1"/>
    </source>
</evidence>
<dbReference type="InterPro" id="IPR015377">
    <property type="entry name" value="Fumarylacetoacetase_N"/>
</dbReference>
<evidence type="ECO:0000256" key="10">
    <source>
        <dbReference type="ARBA" id="ARBA00023232"/>
    </source>
</evidence>
<dbReference type="InterPro" id="IPR011234">
    <property type="entry name" value="Fumarylacetoacetase-like_C"/>
</dbReference>
<feature type="binding site" evidence="13">
    <location>
        <position position="212"/>
    </location>
    <ligand>
        <name>Ca(2+)</name>
        <dbReference type="ChEBI" id="CHEBI:29108"/>
    </ligand>
</feature>
<dbReference type="Gene3D" id="2.30.30.230">
    <property type="entry name" value="Fumarylacetoacetase, N-terminal domain"/>
    <property type="match status" value="1"/>
</dbReference>
<dbReference type="Pfam" id="PF01557">
    <property type="entry name" value="FAA_hydrolase"/>
    <property type="match status" value="1"/>
</dbReference>
<dbReference type="NCBIfam" id="TIGR01266">
    <property type="entry name" value="fum_ac_acetase"/>
    <property type="match status" value="1"/>
</dbReference>
<keyword evidence="10" id="KW-0585">Phenylalanine catabolism</keyword>
<dbReference type="SUPFAM" id="SSF56529">
    <property type="entry name" value="FAH"/>
    <property type="match status" value="1"/>
</dbReference>
<dbReference type="PANTHER" id="PTHR43069:SF2">
    <property type="entry name" value="FUMARYLACETOACETASE"/>
    <property type="match status" value="1"/>
</dbReference>
<dbReference type="InterPro" id="IPR036663">
    <property type="entry name" value="Fumarylacetoacetase_C_sf"/>
</dbReference>
<evidence type="ECO:0000256" key="11">
    <source>
        <dbReference type="PIRSR" id="PIRSR605959-1"/>
    </source>
</evidence>
<evidence type="ECO:0000259" key="14">
    <source>
        <dbReference type="Pfam" id="PF01557"/>
    </source>
</evidence>
<evidence type="ECO:0000256" key="13">
    <source>
        <dbReference type="PIRSR" id="PIRSR605959-3"/>
    </source>
</evidence>
<accession>A0AB37UC95</accession>
<keyword evidence="9" id="KW-0828">Tyrosine catabolism</keyword>
<proteinExistence type="predicted"/>
<evidence type="ECO:0000256" key="5">
    <source>
        <dbReference type="ARBA" id="ARBA00022723"/>
    </source>
</evidence>
<evidence type="ECO:0000259" key="15">
    <source>
        <dbReference type="Pfam" id="PF09298"/>
    </source>
</evidence>
<feature type="domain" description="Fumarylacetoacetase N-terminal" evidence="15">
    <location>
        <begin position="30"/>
        <end position="130"/>
    </location>
</feature>
<feature type="binding site" evidence="12">
    <location>
        <position position="140"/>
    </location>
    <ligand>
        <name>substrate</name>
    </ligand>
</feature>
<evidence type="ECO:0000256" key="8">
    <source>
        <dbReference type="ARBA" id="ARBA00022842"/>
    </source>
</evidence>
<keyword evidence="6" id="KW-0378">Hydrolase</keyword>
<dbReference type="GO" id="GO:0046872">
    <property type="term" value="F:metal ion binding"/>
    <property type="evidence" value="ECO:0007669"/>
    <property type="project" value="UniProtKB-KW"/>
</dbReference>
<dbReference type="GO" id="GO:0006559">
    <property type="term" value="P:L-phenylalanine catabolic process"/>
    <property type="evidence" value="ECO:0007669"/>
    <property type="project" value="UniProtKB-KW"/>
</dbReference>
<feature type="domain" description="Fumarylacetoacetase-like C-terminal" evidence="14">
    <location>
        <begin position="139"/>
        <end position="433"/>
    </location>
</feature>
<comment type="pathway">
    <text evidence="3">Amino-acid degradation; L-phenylalanine degradation; acetoacetate and fumarate from L-phenylalanine: step 6/6.</text>
</comment>
<feature type="binding site" evidence="13">
    <location>
        <position position="244"/>
    </location>
    <ligand>
        <name>Mg(2+)</name>
        <dbReference type="ChEBI" id="CHEBI:18420"/>
    </ligand>
</feature>
<dbReference type="Proteomes" id="UP000282574">
    <property type="component" value="Unassembled WGS sequence"/>
</dbReference>
<gene>
    <name evidence="16" type="ORF">DSM107010_57860</name>
</gene>
<sequence>MIRPINRTHNPNLRSWVESANQKDTDFPIQNLPFGVFRPRNSNNSRIGVAIGDQILDLTACCQAGLLQELSQELQAACTAPRLNQLMAMGSRAASALRDRLSQLLRADAQNPPLESKILYSISEAELLLPADIGDYTDFYASIFHATNVGKLFRPDNPLLPNYKYVPIAYHGRASSIVPSGTAIARPKGQRRSSGESVPSFGFSQHLDYELEVGFFIGNGNQLGHPISIDDAEEHIFGLCLVNDWSARDIQAWEYQPLGPFLSKSFATTISPWVVTLEALAPFRCASFQRPQEDPLPLPYLSSAHDTKLGGIDLTVEALVCSEQMRVMGMQPFRLSRASFKSMYWTLAQMLAHHSSNGCNLRSGDLLASGTVSGAEAGTQGCLLEITQRGSKLIQLPTGEVSSYLNDGDEIELRGYCEQEGYARVGFGECRGRILSTS</sequence>
<comment type="cofactor">
    <cofactor evidence="2 13">
        <name>Mg(2+)</name>
        <dbReference type="ChEBI" id="CHEBI:18420"/>
    </cofactor>
</comment>
<evidence type="ECO:0000256" key="9">
    <source>
        <dbReference type="ARBA" id="ARBA00022878"/>
    </source>
</evidence>
<keyword evidence="7 13" id="KW-0106">Calcium</keyword>
<feature type="binding site" evidence="13">
    <location>
        <position position="244"/>
    </location>
    <ligand>
        <name>Ca(2+)</name>
        <dbReference type="ChEBI" id="CHEBI:29108"/>
    </ligand>
</feature>
<keyword evidence="8 13" id="KW-0460">Magnesium</keyword>
<evidence type="ECO:0000256" key="2">
    <source>
        <dbReference type="ARBA" id="ARBA00001946"/>
    </source>
</evidence>
<feature type="binding site" evidence="13">
    <location>
        <position position="210"/>
    </location>
    <ligand>
        <name>Ca(2+)</name>
        <dbReference type="ChEBI" id="CHEBI:29108"/>
    </ligand>
</feature>
<comment type="cofactor">
    <cofactor evidence="1 13">
        <name>Ca(2+)</name>
        <dbReference type="ChEBI" id="CHEBI:29108"/>
    </cofactor>
</comment>
<keyword evidence="5 13" id="KW-0479">Metal-binding</keyword>
<dbReference type="Pfam" id="PF09298">
    <property type="entry name" value="FAA_hydrolase_N"/>
    <property type="match status" value="1"/>
</dbReference>
<evidence type="ECO:0000256" key="1">
    <source>
        <dbReference type="ARBA" id="ARBA00001913"/>
    </source>
</evidence>
<feature type="binding site" evidence="13">
    <location>
        <position position="268"/>
    </location>
    <ligand>
        <name>Mg(2+)</name>
        <dbReference type="ChEBI" id="CHEBI:18420"/>
    </ligand>
</feature>
<dbReference type="PANTHER" id="PTHR43069">
    <property type="entry name" value="FUMARYLACETOACETASE"/>
    <property type="match status" value="1"/>
</dbReference>
<feature type="binding site" evidence="12">
    <location>
        <position position="255"/>
    </location>
    <ligand>
        <name>substrate</name>
    </ligand>
</feature>
<evidence type="ECO:0000313" key="17">
    <source>
        <dbReference type="Proteomes" id="UP000282574"/>
    </source>
</evidence>
<dbReference type="RefSeq" id="WP_106168242.1">
    <property type="nucleotide sequence ID" value="NZ_JAVKZF010000002.1"/>
</dbReference>
<feature type="binding site" evidence="12">
    <location>
        <position position="371"/>
    </location>
    <ligand>
        <name>substrate</name>
    </ligand>
</feature>
<keyword evidence="17" id="KW-1185">Reference proteome</keyword>
<dbReference type="InterPro" id="IPR036462">
    <property type="entry name" value="Fumarylacetoacetase_N_sf"/>
</dbReference>
<evidence type="ECO:0000256" key="7">
    <source>
        <dbReference type="ARBA" id="ARBA00022837"/>
    </source>
</evidence>
<dbReference type="EC" id="3.7.1.2" evidence="4"/>
<dbReference type="SUPFAM" id="SSF63433">
    <property type="entry name" value="Fumarylacetoacetate hydrolase, FAH, N-terminal domain"/>
    <property type="match status" value="1"/>
</dbReference>
<dbReference type="GO" id="GO:1902000">
    <property type="term" value="P:homogentisate catabolic process"/>
    <property type="evidence" value="ECO:0007669"/>
    <property type="project" value="TreeGrafter"/>
</dbReference>
<feature type="binding site" evidence="13">
    <location>
        <position position="138"/>
    </location>
    <ligand>
        <name>Ca(2+)</name>
        <dbReference type="ChEBI" id="CHEBI:29108"/>
    </ligand>
</feature>
<feature type="active site" description="Proton acceptor" evidence="11">
    <location>
        <position position="145"/>
    </location>
</feature>
<evidence type="ECO:0000256" key="6">
    <source>
        <dbReference type="ARBA" id="ARBA00022801"/>
    </source>
</evidence>
<dbReference type="AlphaFoldDB" id="A0AB37UC95"/>
<organism evidence="16 17">
    <name type="scientific">Chroococcidiopsis cubana SAG 39.79</name>
    <dbReference type="NCBI Taxonomy" id="388085"/>
    <lineage>
        <taxon>Bacteria</taxon>
        <taxon>Bacillati</taxon>
        <taxon>Cyanobacteriota</taxon>
        <taxon>Cyanophyceae</taxon>
        <taxon>Chroococcidiopsidales</taxon>
        <taxon>Chroococcidiopsidaceae</taxon>
        <taxon>Chroococcidiopsis</taxon>
    </lineage>
</organism>
<dbReference type="GO" id="GO:0004334">
    <property type="term" value="F:fumarylacetoacetase activity"/>
    <property type="evidence" value="ECO:0007669"/>
    <property type="project" value="UniProtKB-EC"/>
</dbReference>
<reference evidence="16 17" key="1">
    <citation type="journal article" date="2019" name="Genome Biol. Evol.">
        <title>Day and night: Metabolic profiles and evolutionary relationships of six axenic non-marine cyanobacteria.</title>
        <authorList>
            <person name="Will S.E."/>
            <person name="Henke P."/>
            <person name="Boedeker C."/>
            <person name="Huang S."/>
            <person name="Brinkmann H."/>
            <person name="Rohde M."/>
            <person name="Jarek M."/>
            <person name="Friedl T."/>
            <person name="Seufert S."/>
            <person name="Schumacher M."/>
            <person name="Overmann J."/>
            <person name="Neumann-Schaal M."/>
            <person name="Petersen J."/>
        </authorList>
    </citation>
    <scope>NUCLEOTIDE SEQUENCE [LARGE SCALE GENOMIC DNA]</scope>
    <source>
        <strain evidence="16 17">SAG 39.79</strain>
    </source>
</reference>
<feature type="binding site" evidence="13">
    <location>
        <position position="264"/>
    </location>
    <ligand>
        <name>Mg(2+)</name>
        <dbReference type="ChEBI" id="CHEBI:18420"/>
    </ligand>
</feature>
<dbReference type="EMBL" id="RSCK01000086">
    <property type="protein sequence ID" value="RUT04506.1"/>
    <property type="molecule type" value="Genomic_DNA"/>
</dbReference>
<dbReference type="InterPro" id="IPR005959">
    <property type="entry name" value="Fumarylacetoacetase"/>
</dbReference>
<feature type="binding site" evidence="12">
    <location>
        <position position="154"/>
    </location>
    <ligand>
        <name>substrate</name>
    </ligand>
</feature>
<evidence type="ECO:0000256" key="4">
    <source>
        <dbReference type="ARBA" id="ARBA00012094"/>
    </source>
</evidence>
<dbReference type="Gene3D" id="3.90.850.10">
    <property type="entry name" value="Fumarylacetoacetase-like, C-terminal domain"/>
    <property type="match status" value="1"/>
</dbReference>
<name>A0AB37UC95_9CYAN</name>
<protein>
    <recommendedName>
        <fullName evidence="4">fumarylacetoacetase</fullName>
        <ecNumber evidence="4">3.7.1.2</ecNumber>
    </recommendedName>
</protein>